<feature type="non-terminal residue" evidence="1">
    <location>
        <position position="1"/>
    </location>
</feature>
<sequence length="166" mass="19267">VIGLPEINTSYTRKPFDTIRLEYIDAYSGGYGPPVLISRTQTFQPVKTIKEAVYDKLSKANKVKVTSLFLLDDFKKIKKKETLFLSCQGVFGYPRQSQAYMDNFVSALNVDLSLLSVDRSDLVADKSWYKAWLKNAPKAYWDPRMSGHYHEQHQSFEYFLEKYKPD</sequence>
<evidence type="ECO:0000313" key="1">
    <source>
        <dbReference type="EMBL" id="CAA6828006.1"/>
    </source>
</evidence>
<name>A0A6S6U4T0_9BACT</name>
<accession>A0A6S6U4T0</accession>
<proteinExistence type="predicted"/>
<protein>
    <submittedName>
        <fullName evidence="1">Uncharacterized protein</fullName>
    </submittedName>
</protein>
<reference evidence="1" key="1">
    <citation type="submission" date="2020-01" db="EMBL/GenBank/DDBJ databases">
        <authorList>
            <person name="Meier V. D."/>
            <person name="Meier V D."/>
        </authorList>
    </citation>
    <scope>NUCLEOTIDE SEQUENCE</scope>
    <source>
        <strain evidence="1">HLG_WM_MAG_10</strain>
    </source>
</reference>
<organism evidence="1">
    <name type="scientific">uncultured Aureispira sp</name>
    <dbReference type="NCBI Taxonomy" id="1331704"/>
    <lineage>
        <taxon>Bacteria</taxon>
        <taxon>Pseudomonadati</taxon>
        <taxon>Bacteroidota</taxon>
        <taxon>Saprospiria</taxon>
        <taxon>Saprospirales</taxon>
        <taxon>Saprospiraceae</taxon>
        <taxon>Aureispira</taxon>
        <taxon>environmental samples</taxon>
    </lineage>
</organism>
<dbReference type="AlphaFoldDB" id="A0A6S6U4T0"/>
<gene>
    <name evidence="1" type="ORF">HELGO_WM54150</name>
</gene>
<dbReference type="EMBL" id="CACVAQ010000419">
    <property type="protein sequence ID" value="CAA6828006.1"/>
    <property type="molecule type" value="Genomic_DNA"/>
</dbReference>